<organism evidence="1 2">
    <name type="scientific">Aspergillus melleus</name>
    <dbReference type="NCBI Taxonomy" id="138277"/>
    <lineage>
        <taxon>Eukaryota</taxon>
        <taxon>Fungi</taxon>
        <taxon>Dikarya</taxon>
        <taxon>Ascomycota</taxon>
        <taxon>Pezizomycotina</taxon>
        <taxon>Eurotiomycetes</taxon>
        <taxon>Eurotiomycetidae</taxon>
        <taxon>Eurotiales</taxon>
        <taxon>Aspergillaceae</taxon>
        <taxon>Aspergillus</taxon>
        <taxon>Aspergillus subgen. Circumdati</taxon>
    </lineage>
</organism>
<dbReference type="EMBL" id="JAOPJF010000027">
    <property type="protein sequence ID" value="KAK1144925.1"/>
    <property type="molecule type" value="Genomic_DNA"/>
</dbReference>
<comment type="caution">
    <text evidence="1">The sequence shown here is derived from an EMBL/GenBank/DDBJ whole genome shotgun (WGS) entry which is preliminary data.</text>
</comment>
<protein>
    <submittedName>
        <fullName evidence="1">Uncharacterized protein</fullName>
    </submittedName>
</protein>
<accession>A0ACC3B3P4</accession>
<sequence>MWEPVALPFQSSHHLPTLPTTDEIRACTNVLSETRASKVVAVNNDIVVKYGYRVESWEGQALIYLERHVLEVPAPLLYAMYYDSEQQLILIMQ</sequence>
<evidence type="ECO:0000313" key="1">
    <source>
        <dbReference type="EMBL" id="KAK1144925.1"/>
    </source>
</evidence>
<keyword evidence="2" id="KW-1185">Reference proteome</keyword>
<dbReference type="Proteomes" id="UP001177260">
    <property type="component" value="Unassembled WGS sequence"/>
</dbReference>
<proteinExistence type="predicted"/>
<evidence type="ECO:0000313" key="2">
    <source>
        <dbReference type="Proteomes" id="UP001177260"/>
    </source>
</evidence>
<reference evidence="1 2" key="1">
    <citation type="journal article" date="2023" name="ACS Omega">
        <title>Identification of the Neoaspergillic Acid Biosynthesis Gene Cluster by Establishing an In Vitro CRISPR-Ribonucleoprotein Genetic System in Aspergillus melleus.</title>
        <authorList>
            <person name="Yuan B."/>
            <person name="Grau M.F."/>
            <person name="Murata R.M."/>
            <person name="Torok T."/>
            <person name="Venkateswaran K."/>
            <person name="Stajich J.E."/>
            <person name="Wang C.C.C."/>
        </authorList>
    </citation>
    <scope>NUCLEOTIDE SEQUENCE [LARGE SCALE GENOMIC DNA]</scope>
    <source>
        <strain evidence="1 2">IMV 1140</strain>
    </source>
</reference>
<name>A0ACC3B3P4_9EURO</name>
<gene>
    <name evidence="1" type="ORF">N8T08_004640</name>
</gene>